<evidence type="ECO:0000313" key="6">
    <source>
        <dbReference type="EMBL" id="SDX97624.1"/>
    </source>
</evidence>
<keyword evidence="5" id="KW-1133">Transmembrane helix</keyword>
<evidence type="ECO:0000256" key="5">
    <source>
        <dbReference type="SAM" id="Phobius"/>
    </source>
</evidence>
<dbReference type="Proteomes" id="UP000199266">
    <property type="component" value="Unassembled WGS sequence"/>
</dbReference>
<dbReference type="AlphaFoldDB" id="A0A1H3G587"/>
<comment type="subcellular location">
    <subcellularLocation>
        <location evidence="1">Cell outer membrane</location>
        <topology evidence="1">Single-pass membrane protein</topology>
    </subcellularLocation>
    <subcellularLocation>
        <location evidence="2">Periplasm</location>
    </subcellularLocation>
</comment>
<dbReference type="NCBIfam" id="TIGR02532">
    <property type="entry name" value="IV_pilin_GFxxxE"/>
    <property type="match status" value="1"/>
</dbReference>
<feature type="transmembrane region" description="Helical" evidence="5">
    <location>
        <begin position="12"/>
        <end position="39"/>
    </location>
</feature>
<dbReference type="EMBL" id="FNPD01000007">
    <property type="protein sequence ID" value="SDX97624.1"/>
    <property type="molecule type" value="Genomic_DNA"/>
</dbReference>
<dbReference type="SUPFAM" id="SSF54523">
    <property type="entry name" value="Pili subunits"/>
    <property type="match status" value="1"/>
</dbReference>
<evidence type="ECO:0000313" key="7">
    <source>
        <dbReference type="Proteomes" id="UP000199266"/>
    </source>
</evidence>
<sequence>MSVRAIPRVKRLQAFTLIELLVAMIILAVVGIAAVGLFFSFSRHFEQSADLTIARQRGEMVLTRLELPFLHAGLSMPNDPGVFEDVFVVRSNPGVDLLAALRSDTRGWDRPIFLPDSVKIAGTDYYKKIGIVYSLGSGVGVLAEGDAEAGQEVVLDLSSPCPGDQLKPANFSLSVMTDYWVSFSGCQTPFIVKNISADRKRLTVVASKIDLIPQFSELQYVRAMSAYVNNPGGSSPSFYVRDVTRSPAQPIVEGVSQALFSFDEQNSLLTVHLLLRGNRRFFEKITLGDVSGWPLDEIVTDEDRHYRLIAMTASWRVRN</sequence>
<protein>
    <submittedName>
        <fullName evidence="6">Prepilin-type N-terminal cleavage/methylation domain-containing protein</fullName>
    </submittedName>
</protein>
<accession>A0A1H3G587</accession>
<keyword evidence="7" id="KW-1185">Reference proteome</keyword>
<gene>
    <name evidence="6" type="ORF">SAMN03080603_01364</name>
</gene>
<evidence type="ECO:0000256" key="3">
    <source>
        <dbReference type="ARBA" id="ARBA00022764"/>
    </source>
</evidence>
<organism evidence="6 7">
    <name type="scientific">Acetomicrobium thermoterrenum DSM 13490</name>
    <dbReference type="NCBI Taxonomy" id="1120987"/>
    <lineage>
        <taxon>Bacteria</taxon>
        <taxon>Thermotogati</taxon>
        <taxon>Synergistota</taxon>
        <taxon>Synergistia</taxon>
        <taxon>Synergistales</taxon>
        <taxon>Acetomicrobiaceae</taxon>
        <taxon>Acetomicrobium</taxon>
    </lineage>
</organism>
<proteinExistence type="predicted"/>
<dbReference type="RefSeq" id="WP_234945530.1">
    <property type="nucleotide sequence ID" value="NZ_FNPD01000007.1"/>
</dbReference>
<dbReference type="Pfam" id="PF07963">
    <property type="entry name" value="N_methyl"/>
    <property type="match status" value="1"/>
</dbReference>
<dbReference type="GO" id="GO:0042597">
    <property type="term" value="C:periplasmic space"/>
    <property type="evidence" value="ECO:0007669"/>
    <property type="project" value="UniProtKB-SubCell"/>
</dbReference>
<evidence type="ECO:0000256" key="2">
    <source>
        <dbReference type="ARBA" id="ARBA00004418"/>
    </source>
</evidence>
<keyword evidence="3" id="KW-0574">Periplasm</keyword>
<keyword evidence="5" id="KW-0472">Membrane</keyword>
<reference evidence="7" key="1">
    <citation type="submission" date="2016-10" db="EMBL/GenBank/DDBJ databases">
        <authorList>
            <person name="Varghese N."/>
            <person name="Submissions S."/>
        </authorList>
    </citation>
    <scope>NUCLEOTIDE SEQUENCE [LARGE SCALE GENOMIC DNA]</scope>
    <source>
        <strain evidence="7">DSM 13490</strain>
    </source>
</reference>
<name>A0A1H3G587_9BACT</name>
<dbReference type="InterPro" id="IPR012902">
    <property type="entry name" value="N_methyl_site"/>
</dbReference>
<dbReference type="InterPro" id="IPR045584">
    <property type="entry name" value="Pilin-like"/>
</dbReference>
<dbReference type="GO" id="GO:0009279">
    <property type="term" value="C:cell outer membrane"/>
    <property type="evidence" value="ECO:0007669"/>
    <property type="project" value="UniProtKB-SubCell"/>
</dbReference>
<evidence type="ECO:0000256" key="4">
    <source>
        <dbReference type="ARBA" id="ARBA00023237"/>
    </source>
</evidence>
<keyword evidence="5" id="KW-0812">Transmembrane</keyword>
<evidence type="ECO:0000256" key="1">
    <source>
        <dbReference type="ARBA" id="ARBA00004203"/>
    </source>
</evidence>
<keyword evidence="4" id="KW-0998">Cell outer membrane</keyword>